<dbReference type="PANTHER" id="PTHR30221:SF1">
    <property type="entry name" value="SMALL-CONDUCTANCE MECHANOSENSITIVE CHANNEL"/>
    <property type="match status" value="1"/>
</dbReference>
<dbReference type="SUPFAM" id="SSF82861">
    <property type="entry name" value="Mechanosensitive channel protein MscS (YggB), transmembrane region"/>
    <property type="match status" value="1"/>
</dbReference>
<feature type="transmembrane region" description="Helical" evidence="7">
    <location>
        <begin position="42"/>
        <end position="60"/>
    </location>
</feature>
<feature type="domain" description="Mechanosensitive ion channel MscS C-terminal" evidence="9">
    <location>
        <begin position="201"/>
        <end position="283"/>
    </location>
</feature>
<dbReference type="EMBL" id="JAHQCX010000009">
    <property type="protein sequence ID" value="MBU9727231.1"/>
    <property type="molecule type" value="Genomic_DNA"/>
</dbReference>
<dbReference type="InterPro" id="IPR049278">
    <property type="entry name" value="MS_channel_C"/>
</dbReference>
<dbReference type="Proteomes" id="UP001314681">
    <property type="component" value="Unassembled WGS sequence"/>
</dbReference>
<dbReference type="SUPFAM" id="SSF50182">
    <property type="entry name" value="Sm-like ribonucleoproteins"/>
    <property type="match status" value="1"/>
</dbReference>
<keyword evidence="11" id="KW-1185">Reference proteome</keyword>
<organism evidence="10 11">
    <name type="scientific">Diplocloster modestus</name>
    <dbReference type="NCBI Taxonomy" id="2850322"/>
    <lineage>
        <taxon>Bacteria</taxon>
        <taxon>Bacillati</taxon>
        <taxon>Bacillota</taxon>
        <taxon>Clostridia</taxon>
        <taxon>Lachnospirales</taxon>
        <taxon>Lachnospiraceae</taxon>
        <taxon>Diplocloster</taxon>
    </lineage>
</organism>
<dbReference type="InterPro" id="IPR011014">
    <property type="entry name" value="MscS_channel_TM-2"/>
</dbReference>
<evidence type="ECO:0000313" key="11">
    <source>
        <dbReference type="Proteomes" id="UP001314681"/>
    </source>
</evidence>
<feature type="transmembrane region" description="Helical" evidence="7">
    <location>
        <begin position="111"/>
        <end position="142"/>
    </location>
</feature>
<sequence>MYLFALLTTSTEELPDLKDLQPEDVNRLVKYVKDSIPGLIDFGIKIVIAVVLFFIGTRLIKLIQKLIRKAMEKHGSEVGAVQFVGSFVKAALYFLLIFILAGYLGADTASIVALVGSAGLAIGLALQGSLSNFAGGVLILLLRPFKVGDYIIEGTYEGTVDKIELFYTRLLTVDNRMVIIPNGILSNNSLTNVTAQEKRQIDIRVGIAYDADLKKAKDLLQNIMDQDGCVLEEDDTKVFVDSLADSCVQLGLRCWVKTNDYWPTRWRMTETIKLLFDENYIEIPFNQLDVNIKDNVSAKKAK</sequence>
<accession>A0ABS6K9Q7</accession>
<gene>
    <name evidence="10" type="ORF">KTH90_14525</name>
</gene>
<keyword evidence="5 7" id="KW-1133">Transmembrane helix</keyword>
<keyword evidence="3" id="KW-1003">Cell membrane</keyword>
<dbReference type="RefSeq" id="WP_158353989.1">
    <property type="nucleotide sequence ID" value="NZ_JAHQCX010000009.1"/>
</dbReference>
<dbReference type="Gene3D" id="1.10.287.1260">
    <property type="match status" value="1"/>
</dbReference>
<evidence type="ECO:0000259" key="9">
    <source>
        <dbReference type="Pfam" id="PF21082"/>
    </source>
</evidence>
<dbReference type="Gene3D" id="2.30.30.60">
    <property type="match status" value="1"/>
</dbReference>
<dbReference type="PANTHER" id="PTHR30221">
    <property type="entry name" value="SMALL-CONDUCTANCE MECHANOSENSITIVE CHANNEL"/>
    <property type="match status" value="1"/>
</dbReference>
<evidence type="ECO:0000259" key="8">
    <source>
        <dbReference type="Pfam" id="PF00924"/>
    </source>
</evidence>
<feature type="transmembrane region" description="Helical" evidence="7">
    <location>
        <begin position="81"/>
        <end position="105"/>
    </location>
</feature>
<evidence type="ECO:0000256" key="5">
    <source>
        <dbReference type="ARBA" id="ARBA00022989"/>
    </source>
</evidence>
<comment type="caution">
    <text evidence="10">The sequence shown here is derived from an EMBL/GenBank/DDBJ whole genome shotgun (WGS) entry which is preliminary data.</text>
</comment>
<evidence type="ECO:0000256" key="7">
    <source>
        <dbReference type="SAM" id="Phobius"/>
    </source>
</evidence>
<evidence type="ECO:0000256" key="6">
    <source>
        <dbReference type="ARBA" id="ARBA00023136"/>
    </source>
</evidence>
<dbReference type="InterPro" id="IPR045275">
    <property type="entry name" value="MscS_archaea/bacteria_type"/>
</dbReference>
<comment type="similarity">
    <text evidence="2">Belongs to the MscS (TC 1.A.23) family.</text>
</comment>
<dbReference type="InterPro" id="IPR006685">
    <property type="entry name" value="MscS_channel_2nd"/>
</dbReference>
<dbReference type="SUPFAM" id="SSF82689">
    <property type="entry name" value="Mechanosensitive channel protein MscS (YggB), C-terminal domain"/>
    <property type="match status" value="1"/>
</dbReference>
<evidence type="ECO:0000256" key="2">
    <source>
        <dbReference type="ARBA" id="ARBA00008017"/>
    </source>
</evidence>
<dbReference type="Pfam" id="PF05552">
    <property type="entry name" value="MS_channel_1st_1"/>
    <property type="match status" value="1"/>
</dbReference>
<evidence type="ECO:0000313" key="10">
    <source>
        <dbReference type="EMBL" id="MBU9727231.1"/>
    </source>
</evidence>
<dbReference type="Pfam" id="PF21082">
    <property type="entry name" value="MS_channel_3rd"/>
    <property type="match status" value="1"/>
</dbReference>
<comment type="subcellular location">
    <subcellularLocation>
        <location evidence="1">Cell membrane</location>
        <topology evidence="1">Multi-pass membrane protein</topology>
    </subcellularLocation>
</comment>
<keyword evidence="6 7" id="KW-0472">Membrane</keyword>
<dbReference type="InterPro" id="IPR006686">
    <property type="entry name" value="MscS_channel_CS"/>
</dbReference>
<name>A0ABS6K9Q7_9FIRM</name>
<reference evidence="10 11" key="1">
    <citation type="submission" date="2021-06" db="EMBL/GenBank/DDBJ databases">
        <title>Description of novel taxa of the family Lachnospiraceae.</title>
        <authorList>
            <person name="Chaplin A.V."/>
            <person name="Sokolova S.R."/>
            <person name="Pikina A.P."/>
            <person name="Korzhanova M."/>
            <person name="Belova V."/>
            <person name="Korostin D."/>
            <person name="Efimov B.A."/>
        </authorList>
    </citation>
    <scope>NUCLEOTIDE SEQUENCE [LARGE SCALE GENOMIC DNA]</scope>
    <source>
        <strain evidence="10 11">ASD4241</strain>
    </source>
</reference>
<feature type="domain" description="Mechanosensitive ion channel MscS" evidence="8">
    <location>
        <begin position="129"/>
        <end position="194"/>
    </location>
</feature>
<proteinExistence type="inferred from homology"/>
<keyword evidence="4 7" id="KW-0812">Transmembrane</keyword>
<dbReference type="PROSITE" id="PS01246">
    <property type="entry name" value="UPF0003"/>
    <property type="match status" value="1"/>
</dbReference>
<dbReference type="InterPro" id="IPR011066">
    <property type="entry name" value="MscS_channel_C_sf"/>
</dbReference>
<protein>
    <submittedName>
        <fullName evidence="10">Mechanosensitive ion channel</fullName>
    </submittedName>
</protein>
<dbReference type="InterPro" id="IPR008910">
    <property type="entry name" value="MSC_TM_helix"/>
</dbReference>
<dbReference type="InterPro" id="IPR010920">
    <property type="entry name" value="LSM_dom_sf"/>
</dbReference>
<evidence type="ECO:0000256" key="1">
    <source>
        <dbReference type="ARBA" id="ARBA00004651"/>
    </source>
</evidence>
<evidence type="ECO:0000256" key="4">
    <source>
        <dbReference type="ARBA" id="ARBA00022692"/>
    </source>
</evidence>
<dbReference type="Gene3D" id="3.30.70.100">
    <property type="match status" value="1"/>
</dbReference>
<evidence type="ECO:0000256" key="3">
    <source>
        <dbReference type="ARBA" id="ARBA00022475"/>
    </source>
</evidence>
<dbReference type="InterPro" id="IPR023408">
    <property type="entry name" value="MscS_beta-dom_sf"/>
</dbReference>
<dbReference type="Pfam" id="PF00924">
    <property type="entry name" value="MS_channel_2nd"/>
    <property type="match status" value="1"/>
</dbReference>